<dbReference type="Proteomes" id="UP001215216">
    <property type="component" value="Chromosome"/>
</dbReference>
<gene>
    <name evidence="1" type="ORF">P7079_04985</name>
</gene>
<evidence type="ECO:0000313" key="2">
    <source>
        <dbReference type="Proteomes" id="UP001215216"/>
    </source>
</evidence>
<accession>A0ABY8FW67</accession>
<evidence type="ECO:0000313" key="1">
    <source>
        <dbReference type="EMBL" id="WFM82765.1"/>
    </source>
</evidence>
<dbReference type="Pfam" id="PF11253">
    <property type="entry name" value="DUF3052"/>
    <property type="match status" value="1"/>
</dbReference>
<organism evidence="1 2">
    <name type="scientific">Arcanobacterium canis</name>
    <dbReference type="NCBI Taxonomy" id="999183"/>
    <lineage>
        <taxon>Bacteria</taxon>
        <taxon>Bacillati</taxon>
        <taxon>Actinomycetota</taxon>
        <taxon>Actinomycetes</taxon>
        <taxon>Actinomycetales</taxon>
        <taxon>Actinomycetaceae</taxon>
        <taxon>Arcanobacterium</taxon>
    </lineage>
</organism>
<name>A0ABY8FW67_9ACTO</name>
<proteinExistence type="predicted"/>
<dbReference type="RefSeq" id="WP_278012191.1">
    <property type="nucleotide sequence ID" value="NZ_CP121208.1"/>
</dbReference>
<dbReference type="InterPro" id="IPR021412">
    <property type="entry name" value="DUF3052"/>
</dbReference>
<protein>
    <submittedName>
        <fullName evidence="1">DUF3052 family protein</fullName>
    </submittedName>
</protein>
<keyword evidence="2" id="KW-1185">Reference proteome</keyword>
<sequence length="134" mass="14373">MSTTTALELGFSSGAIVQEFGYDDDVDFDLRDLIEEAIGSAMEDEDYTAVADSVLAWWRSDDGDTDDLTDYLVDCAASLEGASIIWLAIPARGVAGHVNATDVDEAARTAGMNATSSHGLKSDWMLYRIAARGK</sequence>
<dbReference type="EMBL" id="CP121208">
    <property type="protein sequence ID" value="WFM82765.1"/>
    <property type="molecule type" value="Genomic_DNA"/>
</dbReference>
<reference evidence="1 2" key="1">
    <citation type="submission" date="2023-03" db="EMBL/GenBank/DDBJ databases">
        <title>Complete genome of Arcanobacterium canis strain DSM 25104 isolated in 2010 from a canine otitis externa in Germany.</title>
        <authorList>
            <person name="Borowiak M."/>
            <person name="Kreitlow A."/>
            <person name="Malorny B."/>
            <person name="Laemmler C."/>
            <person name="Prenger-Berninghoff E."/>
            <person name="Ploetz M."/>
            <person name="Abdulmawjood A."/>
        </authorList>
    </citation>
    <scope>NUCLEOTIDE SEQUENCE [LARGE SCALE GENOMIC DNA]</scope>
    <source>
        <strain evidence="1 2">DSM 25104</strain>
    </source>
</reference>